<keyword evidence="4" id="KW-1185">Reference proteome</keyword>
<proteinExistence type="predicted"/>
<keyword evidence="2" id="KW-0812">Transmembrane</keyword>
<evidence type="ECO:0000256" key="2">
    <source>
        <dbReference type="SAM" id="Phobius"/>
    </source>
</evidence>
<dbReference type="eggNOG" id="ENOG502SGH9">
    <property type="taxonomic scope" value="Eukaryota"/>
</dbReference>
<dbReference type="HOGENOM" id="CLU_075905_0_0_1"/>
<dbReference type="AlphaFoldDB" id="E3N5J8"/>
<reference evidence="3" key="1">
    <citation type="submission" date="2007-07" db="EMBL/GenBank/DDBJ databases">
        <title>PCAP assembly of the Caenorhabditis remanei genome.</title>
        <authorList>
            <consortium name="The Caenorhabditis remanei Sequencing Consortium"/>
            <person name="Wilson R.K."/>
        </authorList>
    </citation>
    <scope>NUCLEOTIDE SEQUENCE [LARGE SCALE GENOMIC DNA]</scope>
    <source>
        <strain evidence="3">PB4641</strain>
    </source>
</reference>
<dbReference type="Proteomes" id="UP000008281">
    <property type="component" value="Unassembled WGS sequence"/>
</dbReference>
<dbReference type="GeneID" id="9808542"/>
<evidence type="ECO:0000313" key="4">
    <source>
        <dbReference type="Proteomes" id="UP000008281"/>
    </source>
</evidence>
<evidence type="ECO:0000256" key="1">
    <source>
        <dbReference type="SAM" id="MobiDB-lite"/>
    </source>
</evidence>
<sequence>MYILIFFPVPASQIFFFQEITYIFFCLQKTSLCHGQRAHSHSSIPFFFLPTAQITTASPHPFSSSSASTSEGGGAYSHDDERRRRRRETRGRRGADGEDVGHSFLSILGTCSHKMLLCCCWPLGKCAKVLACFDFMIVAFFFYKSFILLMETSNDLHWTTIVSFLFFLGFLVCQALGFFFIVLAARKKCARYCLPRLVLIAGLTVCSLIVLIFMITYFAGSAQSVNNFLFRVYEYFFGVPLTDADKVELKHELRYYGAAFFVLAALFFIYNVFALWLTIKFKQSLNEFEPVPTEPTAPQLAHNPAYAEPPLKSYPNMA</sequence>
<name>E3N5J8_CAERE</name>
<evidence type="ECO:0000313" key="3">
    <source>
        <dbReference type="EMBL" id="EFO87197.1"/>
    </source>
</evidence>
<organism evidence="4">
    <name type="scientific">Caenorhabditis remanei</name>
    <name type="common">Caenorhabditis vulgaris</name>
    <dbReference type="NCBI Taxonomy" id="31234"/>
    <lineage>
        <taxon>Eukaryota</taxon>
        <taxon>Metazoa</taxon>
        <taxon>Ecdysozoa</taxon>
        <taxon>Nematoda</taxon>
        <taxon>Chromadorea</taxon>
        <taxon>Rhabditida</taxon>
        <taxon>Rhabditina</taxon>
        <taxon>Rhabditomorpha</taxon>
        <taxon>Rhabditoidea</taxon>
        <taxon>Rhabditidae</taxon>
        <taxon>Peloderinae</taxon>
        <taxon>Caenorhabditis</taxon>
    </lineage>
</organism>
<feature type="region of interest" description="Disordered" evidence="1">
    <location>
        <begin position="59"/>
        <end position="97"/>
    </location>
</feature>
<feature type="transmembrane region" description="Helical" evidence="2">
    <location>
        <begin position="161"/>
        <end position="185"/>
    </location>
</feature>
<dbReference type="CTD" id="9808542"/>
<dbReference type="InterPro" id="IPR036259">
    <property type="entry name" value="MFS_trans_sf"/>
</dbReference>
<keyword evidence="2" id="KW-0472">Membrane</keyword>
<dbReference type="SUPFAM" id="SSF103473">
    <property type="entry name" value="MFS general substrate transporter"/>
    <property type="match status" value="1"/>
</dbReference>
<dbReference type="OrthoDB" id="5809348at2759"/>
<gene>
    <name evidence="3" type="ORF">CRE_27826</name>
</gene>
<dbReference type="FunCoup" id="E3N5J8">
    <property type="interactions" value="184"/>
</dbReference>
<dbReference type="RefSeq" id="XP_003096330.2">
    <property type="nucleotide sequence ID" value="XM_003096282.2"/>
</dbReference>
<feature type="transmembrane region" description="Helical" evidence="2">
    <location>
        <begin position="197"/>
        <end position="219"/>
    </location>
</feature>
<feature type="transmembrane region" description="Helical" evidence="2">
    <location>
        <begin position="255"/>
        <end position="277"/>
    </location>
</feature>
<dbReference type="EMBL" id="DS268532">
    <property type="protein sequence ID" value="EFO87197.1"/>
    <property type="molecule type" value="Genomic_DNA"/>
</dbReference>
<feature type="transmembrane region" description="Helical" evidence="2">
    <location>
        <begin position="129"/>
        <end position="149"/>
    </location>
</feature>
<dbReference type="KEGG" id="crq:GCK72_015815"/>
<feature type="region of interest" description="Disordered" evidence="1">
    <location>
        <begin position="294"/>
        <end position="318"/>
    </location>
</feature>
<keyword evidence="2" id="KW-1133">Transmembrane helix</keyword>
<feature type="compositionally biased region" description="Low complexity" evidence="1">
    <location>
        <begin position="59"/>
        <end position="70"/>
    </location>
</feature>
<dbReference type="InParanoid" id="E3N5J8"/>
<accession>E3N5J8</accession>
<protein>
    <submittedName>
        <fullName evidence="3">Uncharacterized protein</fullName>
    </submittedName>
</protein>